<dbReference type="InterPro" id="IPR052104">
    <property type="entry name" value="Mito_Release_Factor_mL62"/>
</dbReference>
<dbReference type="SUPFAM" id="SSF110916">
    <property type="entry name" value="Peptidyl-tRNA hydrolase domain-like"/>
    <property type="match status" value="1"/>
</dbReference>
<dbReference type="OrthoDB" id="270639at2759"/>
<dbReference type="PANTHER" id="PTHR11075:SF54">
    <property type="entry name" value="LARGE RIBOSOMAL SUBUNIT PROTEIN ML62"/>
    <property type="match status" value="1"/>
</dbReference>
<proteinExistence type="inferred from homology"/>
<keyword evidence="8" id="KW-1185">Reference proteome</keyword>
<dbReference type="NCBIfam" id="NF006718">
    <property type="entry name" value="PRK09256.1"/>
    <property type="match status" value="1"/>
</dbReference>
<comment type="caution">
    <text evidence="7">The sequence shown here is derived from an EMBL/GenBank/DDBJ whole genome shotgun (WGS) entry which is preliminary data.</text>
</comment>
<evidence type="ECO:0000256" key="5">
    <source>
        <dbReference type="SAM" id="MobiDB-lite"/>
    </source>
</evidence>
<organism evidence="7 8">
    <name type="scientific">Aphidius gifuensis</name>
    <name type="common">Parasitoid wasp</name>
    <dbReference type="NCBI Taxonomy" id="684658"/>
    <lineage>
        <taxon>Eukaryota</taxon>
        <taxon>Metazoa</taxon>
        <taxon>Ecdysozoa</taxon>
        <taxon>Arthropoda</taxon>
        <taxon>Hexapoda</taxon>
        <taxon>Insecta</taxon>
        <taxon>Pterygota</taxon>
        <taxon>Neoptera</taxon>
        <taxon>Endopterygota</taxon>
        <taxon>Hymenoptera</taxon>
        <taxon>Apocrita</taxon>
        <taxon>Ichneumonoidea</taxon>
        <taxon>Braconidae</taxon>
        <taxon>Aphidiinae</taxon>
        <taxon>Aphidius</taxon>
    </lineage>
</organism>
<dbReference type="InterPro" id="IPR000352">
    <property type="entry name" value="Pep_chain_release_fac_I"/>
</dbReference>
<dbReference type="Pfam" id="PF00472">
    <property type="entry name" value="RF-1"/>
    <property type="match status" value="1"/>
</dbReference>
<evidence type="ECO:0000313" key="7">
    <source>
        <dbReference type="EMBL" id="KAF7995422.1"/>
    </source>
</evidence>
<feature type="region of interest" description="Disordered" evidence="5">
    <location>
        <begin position="156"/>
        <end position="176"/>
    </location>
</feature>
<dbReference type="PANTHER" id="PTHR11075">
    <property type="entry name" value="PEPTIDE CHAIN RELEASE FACTOR"/>
    <property type="match status" value="1"/>
</dbReference>
<evidence type="ECO:0000313" key="8">
    <source>
        <dbReference type="Proteomes" id="UP000639338"/>
    </source>
</evidence>
<dbReference type="GO" id="GO:0004045">
    <property type="term" value="F:peptidyl-tRNA hydrolase activity"/>
    <property type="evidence" value="ECO:0007669"/>
    <property type="project" value="UniProtKB-EC"/>
</dbReference>
<evidence type="ECO:0000256" key="3">
    <source>
        <dbReference type="ARBA" id="ARBA00039441"/>
    </source>
</evidence>
<name>A0A834Y1Z6_APHGI</name>
<evidence type="ECO:0000259" key="6">
    <source>
        <dbReference type="PROSITE" id="PS00745"/>
    </source>
</evidence>
<accession>A0A834Y1Z6</accession>
<protein>
    <recommendedName>
        <fullName evidence="3">Large ribosomal subunit protein mL62</fullName>
        <ecNumber evidence="1">3.1.1.29</ecNumber>
    </recommendedName>
    <alternativeName>
        <fullName evidence="4">Peptidyl-tRNA hydrolase ICT1, mitochondrial</fullName>
    </alternativeName>
</protein>
<reference evidence="7 8" key="1">
    <citation type="submission" date="2020-08" db="EMBL/GenBank/DDBJ databases">
        <title>Aphidius gifuensis genome sequencing and assembly.</title>
        <authorList>
            <person name="Du Z."/>
        </authorList>
    </citation>
    <scope>NUCLEOTIDE SEQUENCE [LARGE SCALE GENOMIC DNA]</scope>
    <source>
        <strain evidence="7">YNYX2018</strain>
        <tissue evidence="7">Adults</tissue>
    </source>
</reference>
<dbReference type="EMBL" id="JACMRX010000002">
    <property type="protein sequence ID" value="KAF7995422.1"/>
    <property type="molecule type" value="Genomic_DNA"/>
</dbReference>
<evidence type="ECO:0000256" key="1">
    <source>
        <dbReference type="ARBA" id="ARBA00013260"/>
    </source>
</evidence>
<dbReference type="AlphaFoldDB" id="A0A834Y1Z6"/>
<dbReference type="EC" id="3.1.1.29" evidence="1"/>
<dbReference type="GO" id="GO:0016150">
    <property type="term" value="F:translation release factor activity, codon nonspecific"/>
    <property type="evidence" value="ECO:0007669"/>
    <property type="project" value="TreeGrafter"/>
</dbReference>
<comment type="similarity">
    <text evidence="2">Belongs to the prokaryotic/mitochondrial release factor family. Mitochondrion-specific ribosomal protein mL62 subfamily.</text>
</comment>
<evidence type="ECO:0000256" key="2">
    <source>
        <dbReference type="ARBA" id="ARBA00038225"/>
    </source>
</evidence>
<gene>
    <name evidence="7" type="ORF">HCN44_006529</name>
</gene>
<dbReference type="GO" id="GO:0005762">
    <property type="term" value="C:mitochondrial large ribosomal subunit"/>
    <property type="evidence" value="ECO:0007669"/>
    <property type="project" value="TreeGrafter"/>
</dbReference>
<feature type="compositionally biased region" description="Low complexity" evidence="5">
    <location>
        <begin position="156"/>
        <end position="165"/>
    </location>
</feature>
<dbReference type="GO" id="GO:0070126">
    <property type="term" value="P:mitochondrial translational termination"/>
    <property type="evidence" value="ECO:0007669"/>
    <property type="project" value="TreeGrafter"/>
</dbReference>
<sequence>MSIIKNCIFNVLKKDNVILFCKFSGLSRKYSYKSAYSLDKFYPKSNLKIYTPTFIPEDPNAKFDGFIPMDKLSVTYSRSSGPGGQNVNVVNSKVDLRFQVKNATWISDEIREKLLVQEKSRINKDGYLIIKSELTKSQQMNLADALERLRSMIRKAATPAPTTSPDTEEKIRKGQIKAARQRLFEKRIKSQIKQDRNPTDYL</sequence>
<feature type="domain" description="Prokaryotic-type class I peptide chain release factors" evidence="6">
    <location>
        <begin position="78"/>
        <end position="94"/>
    </location>
</feature>
<dbReference type="FunFam" id="3.30.160.20:FF:000046">
    <property type="entry name" value="Peptidyl-tRNA hydrolase ICT1"/>
    <property type="match status" value="1"/>
</dbReference>
<evidence type="ECO:0000256" key="4">
    <source>
        <dbReference type="ARBA" id="ARBA00041531"/>
    </source>
</evidence>
<dbReference type="Gene3D" id="3.30.160.20">
    <property type="match status" value="1"/>
</dbReference>
<dbReference type="Proteomes" id="UP000639338">
    <property type="component" value="Unassembled WGS sequence"/>
</dbReference>
<dbReference type="PROSITE" id="PS00745">
    <property type="entry name" value="RF_PROK_I"/>
    <property type="match status" value="1"/>
</dbReference>